<evidence type="ECO:0000313" key="2">
    <source>
        <dbReference type="Proteomes" id="UP000251800"/>
    </source>
</evidence>
<dbReference type="Proteomes" id="UP000251800">
    <property type="component" value="Unassembled WGS sequence"/>
</dbReference>
<accession>A0A363ULA8</accession>
<protein>
    <submittedName>
        <fullName evidence="1">Uncharacterized protein</fullName>
    </submittedName>
</protein>
<dbReference type="EMBL" id="QEQK01000006">
    <property type="protein sequence ID" value="PWN56201.1"/>
    <property type="molecule type" value="Genomic_DNA"/>
</dbReference>
<sequence length="240" mass="26110">MSKKKTCFVIAPIGATGSPARQRSDKVLKYVLGEVVQTLGYAEPVRADSIGEPGIITSQIIKHITDDDLVIADLTDLNPNVFYELAIRHMIGKPLVQIIEKGHKIPFDVAASRTIFIDHTDLESVGHAKKELKAQITAVENDPSKVDNPITVSLQLEALKNSEVPSEQVLGLIQQRLESIESAVRNIDGYSSLDDIMSKVEEIDSTCEDIESTVSNTEATCEAIQSTANDIQLTVDGLQG</sequence>
<dbReference type="OrthoDB" id="5180013at2"/>
<reference evidence="1 2" key="1">
    <citation type="submission" date="2018-05" db="EMBL/GenBank/DDBJ databases">
        <title>Abyssibacter profundi OUC007T gen. nov., sp. nov, a marine bacterium isolated from seawater of the Mariana Trench.</title>
        <authorList>
            <person name="Zhou S."/>
        </authorList>
    </citation>
    <scope>NUCLEOTIDE SEQUENCE [LARGE SCALE GENOMIC DNA]</scope>
    <source>
        <strain evidence="1 2">OUC007</strain>
    </source>
</reference>
<proteinExistence type="predicted"/>
<organism evidence="1 2">
    <name type="scientific">Abyssibacter profundi</name>
    <dbReference type="NCBI Taxonomy" id="2182787"/>
    <lineage>
        <taxon>Bacteria</taxon>
        <taxon>Pseudomonadati</taxon>
        <taxon>Pseudomonadota</taxon>
        <taxon>Gammaproteobacteria</taxon>
        <taxon>Chromatiales</taxon>
        <taxon>Oceanococcaceae</taxon>
        <taxon>Abyssibacter</taxon>
    </lineage>
</organism>
<gene>
    <name evidence="1" type="ORF">DEH80_07970</name>
</gene>
<dbReference type="AlphaFoldDB" id="A0A363ULA8"/>
<dbReference type="RefSeq" id="WP_109719972.1">
    <property type="nucleotide sequence ID" value="NZ_QEQK01000006.1"/>
</dbReference>
<keyword evidence="2" id="KW-1185">Reference proteome</keyword>
<comment type="caution">
    <text evidence="1">The sequence shown here is derived from an EMBL/GenBank/DDBJ whole genome shotgun (WGS) entry which is preliminary data.</text>
</comment>
<evidence type="ECO:0000313" key="1">
    <source>
        <dbReference type="EMBL" id="PWN56201.1"/>
    </source>
</evidence>
<name>A0A363ULA8_9GAMM</name>